<gene>
    <name evidence="5" type="ORF">TEK04_06590</name>
</gene>
<dbReference type="EMBL" id="JBAPLU010000005">
    <property type="protein sequence ID" value="MEI4271384.1"/>
    <property type="molecule type" value="Genomic_DNA"/>
</dbReference>
<evidence type="ECO:0000313" key="5">
    <source>
        <dbReference type="EMBL" id="MEI4271384.1"/>
    </source>
</evidence>
<evidence type="ECO:0000256" key="3">
    <source>
        <dbReference type="ARBA" id="ARBA00023239"/>
    </source>
</evidence>
<dbReference type="PANTHER" id="PTHR11941:SF169">
    <property type="entry name" value="(7AS)-7A-METHYL-1,5-DIOXO-2,3,5,6,7,7A-HEXAHYDRO-1H-INDENE-CARBOXYL-COA HYDROLASE"/>
    <property type="match status" value="1"/>
</dbReference>
<dbReference type="Pfam" id="PF00378">
    <property type="entry name" value="ECH_1"/>
    <property type="match status" value="1"/>
</dbReference>
<dbReference type="RefSeq" id="WP_336403526.1">
    <property type="nucleotide sequence ID" value="NZ_JBAPLU010000005.1"/>
</dbReference>
<dbReference type="PROSITE" id="PS00166">
    <property type="entry name" value="ENOYL_COA_HYDRATASE"/>
    <property type="match status" value="1"/>
</dbReference>
<dbReference type="SUPFAM" id="SSF52096">
    <property type="entry name" value="ClpP/crotonase"/>
    <property type="match status" value="1"/>
</dbReference>
<evidence type="ECO:0000313" key="6">
    <source>
        <dbReference type="Proteomes" id="UP001361570"/>
    </source>
</evidence>
<evidence type="ECO:0000256" key="2">
    <source>
        <dbReference type="ARBA" id="ARBA00023098"/>
    </source>
</evidence>
<sequence length="268" mass="27242">MSGDPARGWVTTSQEGPVLTVTLDRADQLNAQVPATWTTLAEVGAALPDDVRVVVVRGAGRAFSAGLDRSLFSADPSLPGGLGELVGLGSAGAQERIRGYQAGFRWLRRPGIVSVAVVQGHAIGAGAQLALACDLRVCAEEATFALPEAVLGLVPDLTGTSTLVEAVGYSRALEMCLTGRRVGAAEALAAGLANAVVPAAELDRTVAELVSAILAPDVAASRETAALVRRAAATDTEGQDAAERAAQYRRLHAVAGGAVAEQAPTTTG</sequence>
<keyword evidence="6" id="KW-1185">Reference proteome</keyword>
<dbReference type="Gene3D" id="3.90.226.10">
    <property type="entry name" value="2-enoyl-CoA Hydratase, Chain A, domain 1"/>
    <property type="match status" value="1"/>
</dbReference>
<comment type="similarity">
    <text evidence="1 4">Belongs to the enoyl-CoA hydratase/isomerase family.</text>
</comment>
<protein>
    <submittedName>
        <fullName evidence="5">Enoyl-CoA hydratase/isomerase family protein</fullName>
    </submittedName>
</protein>
<dbReference type="Proteomes" id="UP001361570">
    <property type="component" value="Unassembled WGS sequence"/>
</dbReference>
<name>A0ABU8DTM7_9ACTN</name>
<dbReference type="InterPro" id="IPR029045">
    <property type="entry name" value="ClpP/crotonase-like_dom_sf"/>
</dbReference>
<evidence type="ECO:0000256" key="4">
    <source>
        <dbReference type="RuleBase" id="RU003707"/>
    </source>
</evidence>
<evidence type="ECO:0000256" key="1">
    <source>
        <dbReference type="ARBA" id="ARBA00005254"/>
    </source>
</evidence>
<dbReference type="CDD" id="cd06558">
    <property type="entry name" value="crotonase-like"/>
    <property type="match status" value="1"/>
</dbReference>
<accession>A0ABU8DTM7</accession>
<dbReference type="PANTHER" id="PTHR11941">
    <property type="entry name" value="ENOYL-COA HYDRATASE-RELATED"/>
    <property type="match status" value="1"/>
</dbReference>
<keyword evidence="3" id="KW-0456">Lyase</keyword>
<dbReference type="InterPro" id="IPR001753">
    <property type="entry name" value="Enoyl-CoA_hydra/iso"/>
</dbReference>
<organism evidence="5 6">
    <name type="scientific">Klenkia sesuvii</name>
    <dbReference type="NCBI Taxonomy" id="3103137"/>
    <lineage>
        <taxon>Bacteria</taxon>
        <taxon>Bacillati</taxon>
        <taxon>Actinomycetota</taxon>
        <taxon>Actinomycetes</taxon>
        <taxon>Geodermatophilales</taxon>
        <taxon>Geodermatophilaceae</taxon>
        <taxon>Klenkia</taxon>
    </lineage>
</organism>
<reference evidence="5 6" key="1">
    <citation type="submission" date="2024-03" db="EMBL/GenBank/DDBJ databases">
        <title>Draft genome sequence of Klenkia sp. LSe6-5.</title>
        <authorList>
            <person name="Duangmal K."/>
            <person name="Chantavorakit T."/>
        </authorList>
    </citation>
    <scope>NUCLEOTIDE SEQUENCE [LARGE SCALE GENOMIC DNA]</scope>
    <source>
        <strain evidence="5 6">LSe6-5</strain>
    </source>
</reference>
<keyword evidence="2" id="KW-0443">Lipid metabolism</keyword>
<comment type="caution">
    <text evidence="5">The sequence shown here is derived from an EMBL/GenBank/DDBJ whole genome shotgun (WGS) entry which is preliminary data.</text>
</comment>
<proteinExistence type="inferred from homology"/>
<dbReference type="InterPro" id="IPR018376">
    <property type="entry name" value="Enoyl-CoA_hyd/isom_CS"/>
</dbReference>